<reference evidence="2" key="1">
    <citation type="submission" date="2016-03" db="EMBL/GenBank/DDBJ databases">
        <authorList>
            <person name="Ma C."/>
            <person name="Zhou S."/>
            <person name="Yang G."/>
        </authorList>
    </citation>
    <scope>NUCLEOTIDE SEQUENCE [LARGE SCALE GENOMIC DNA]</scope>
    <source>
        <strain evidence="2">SgZ-1</strain>
    </source>
</reference>
<name>A0A140IE83_9RHOO</name>
<dbReference type="GO" id="GO:0015627">
    <property type="term" value="C:type II protein secretion system complex"/>
    <property type="evidence" value="ECO:0007669"/>
    <property type="project" value="InterPro"/>
</dbReference>
<dbReference type="EMBL" id="CP014646">
    <property type="protein sequence ID" value="AMO36058.1"/>
    <property type="molecule type" value="Genomic_DNA"/>
</dbReference>
<evidence type="ECO:0000313" key="1">
    <source>
        <dbReference type="EMBL" id="AMO36058.1"/>
    </source>
</evidence>
<dbReference type="RefSeq" id="WP_048709232.1">
    <property type="nucleotide sequence ID" value="NZ_CP014646.1"/>
</dbReference>
<organism evidence="1 2">
    <name type="scientific">Thauera humireducens</name>
    <dbReference type="NCBI Taxonomy" id="1134435"/>
    <lineage>
        <taxon>Bacteria</taxon>
        <taxon>Pseudomonadati</taxon>
        <taxon>Pseudomonadota</taxon>
        <taxon>Betaproteobacteria</taxon>
        <taxon>Rhodocyclales</taxon>
        <taxon>Zoogloeaceae</taxon>
        <taxon>Thauera</taxon>
    </lineage>
</organism>
<accession>A0A140IE83</accession>
<sequence length="177" mass="19168">MKLARQFLSPLRPAIDRLQVRWLDFSPRERRLVIQALAALAALGLISLGEALAREHARLRDALPRAQARQHVVANAATEITRLISRPAPAEAADTESAAIAALSALAAARGLNLALEREADGEHPEQVRFEGLGEAQAALEWLAEAQAIHGVEPLDLALRTHDGPDTVRGRLRLRGS</sequence>
<dbReference type="GO" id="GO:0015628">
    <property type="term" value="P:protein secretion by the type II secretion system"/>
    <property type="evidence" value="ECO:0007669"/>
    <property type="project" value="InterPro"/>
</dbReference>
<dbReference type="STRING" id="1134435.AC731_003355"/>
<keyword evidence="2" id="KW-1185">Reference proteome</keyword>
<evidence type="ECO:0008006" key="3">
    <source>
        <dbReference type="Google" id="ProtNLM"/>
    </source>
</evidence>
<proteinExistence type="predicted"/>
<gene>
    <name evidence="1" type="ORF">AC731_003355</name>
</gene>
<protein>
    <recommendedName>
        <fullName evidence="3">General secretion pathway protein GspM</fullName>
    </recommendedName>
</protein>
<evidence type="ECO:0000313" key="2">
    <source>
        <dbReference type="Proteomes" id="UP000036902"/>
    </source>
</evidence>
<dbReference type="InterPro" id="IPR007690">
    <property type="entry name" value="T2SS_GspM"/>
</dbReference>
<dbReference type="KEGG" id="thu:AC731_003355"/>
<dbReference type="Proteomes" id="UP000036902">
    <property type="component" value="Chromosome"/>
</dbReference>
<dbReference type="Pfam" id="PF04612">
    <property type="entry name" value="T2SSM"/>
    <property type="match status" value="1"/>
</dbReference>
<dbReference type="AlphaFoldDB" id="A0A140IE83"/>